<protein>
    <submittedName>
        <fullName evidence="2">Uncharacterized protein</fullName>
    </submittedName>
</protein>
<reference evidence="2" key="1">
    <citation type="submission" date="2022-01" db="EMBL/GenBank/DDBJ databases">
        <authorList>
            <person name="King R."/>
        </authorList>
    </citation>
    <scope>NUCLEOTIDE SEQUENCE</scope>
</reference>
<organism evidence="2 3">
    <name type="scientific">Nezara viridula</name>
    <name type="common">Southern green stink bug</name>
    <name type="synonym">Cimex viridulus</name>
    <dbReference type="NCBI Taxonomy" id="85310"/>
    <lineage>
        <taxon>Eukaryota</taxon>
        <taxon>Metazoa</taxon>
        <taxon>Ecdysozoa</taxon>
        <taxon>Arthropoda</taxon>
        <taxon>Hexapoda</taxon>
        <taxon>Insecta</taxon>
        <taxon>Pterygota</taxon>
        <taxon>Neoptera</taxon>
        <taxon>Paraneoptera</taxon>
        <taxon>Hemiptera</taxon>
        <taxon>Heteroptera</taxon>
        <taxon>Panheteroptera</taxon>
        <taxon>Pentatomomorpha</taxon>
        <taxon>Pentatomoidea</taxon>
        <taxon>Pentatomidae</taxon>
        <taxon>Pentatominae</taxon>
        <taxon>Nezara</taxon>
    </lineage>
</organism>
<dbReference type="AlphaFoldDB" id="A0A9P0ECT7"/>
<dbReference type="EMBL" id="OV725078">
    <property type="protein sequence ID" value="CAH1392584.1"/>
    <property type="molecule type" value="Genomic_DNA"/>
</dbReference>
<gene>
    <name evidence="2" type="ORF">NEZAVI_LOCUS3383</name>
</gene>
<keyword evidence="3" id="KW-1185">Reference proteome</keyword>
<proteinExistence type="predicted"/>
<evidence type="ECO:0000313" key="2">
    <source>
        <dbReference type="EMBL" id="CAH1392584.1"/>
    </source>
</evidence>
<evidence type="ECO:0000256" key="1">
    <source>
        <dbReference type="SAM" id="MobiDB-lite"/>
    </source>
</evidence>
<name>A0A9P0ECT7_NEZVI</name>
<sequence length="93" mass="11042">MSEKRRGRRQSILENRERHQQKETRKDNRRLDAMAMDNHSNQWQTLQSLIEEQLQTVADEKKGSRKQPRPKPPRSDELIMKILKTGTFADIDS</sequence>
<feature type="compositionally biased region" description="Basic residues" evidence="1">
    <location>
        <begin position="63"/>
        <end position="72"/>
    </location>
</feature>
<evidence type="ECO:0000313" key="3">
    <source>
        <dbReference type="Proteomes" id="UP001152798"/>
    </source>
</evidence>
<accession>A0A9P0ECT7</accession>
<feature type="compositionally biased region" description="Basic and acidic residues" evidence="1">
    <location>
        <begin position="14"/>
        <end position="32"/>
    </location>
</feature>
<feature type="region of interest" description="Disordered" evidence="1">
    <location>
        <begin position="55"/>
        <end position="80"/>
    </location>
</feature>
<feature type="region of interest" description="Disordered" evidence="1">
    <location>
        <begin position="1"/>
        <end position="34"/>
    </location>
</feature>
<dbReference type="Proteomes" id="UP001152798">
    <property type="component" value="Chromosome 2"/>
</dbReference>